<name>A0A7X5XX34_9SPHN</name>
<keyword evidence="2" id="KW-0560">Oxidoreductase</keyword>
<dbReference type="GO" id="GO:0016491">
    <property type="term" value="F:oxidoreductase activity"/>
    <property type="evidence" value="ECO:0007669"/>
    <property type="project" value="UniProtKB-KW"/>
</dbReference>
<accession>A0A7X5XX34</accession>
<dbReference type="PRINTS" id="PR00081">
    <property type="entry name" value="GDHRDH"/>
</dbReference>
<dbReference type="PANTHER" id="PTHR43639:SF1">
    <property type="entry name" value="SHORT-CHAIN DEHYDROGENASE_REDUCTASE FAMILY PROTEIN"/>
    <property type="match status" value="1"/>
</dbReference>
<dbReference type="PANTHER" id="PTHR43639">
    <property type="entry name" value="OXIDOREDUCTASE, SHORT-CHAIN DEHYDROGENASE/REDUCTASE FAMILY (AFU_ORTHOLOGUE AFUA_5G02870)"/>
    <property type="match status" value="1"/>
</dbReference>
<evidence type="ECO:0000256" key="2">
    <source>
        <dbReference type="ARBA" id="ARBA00023002"/>
    </source>
</evidence>
<gene>
    <name evidence="3" type="ORF">GGR89_001273</name>
</gene>
<sequence length="257" mass="26976">MPGRVLVTGGARRIGAAIGRGLAARGWAVAIHHHHSPDEAEAFAAQLRAAGASTAIVCAELADPAAPAALVEACRTAFGAPLDAVVNNASLFAYDQAPIADYALLDRHMHVNLAAPVGLAMALAAQPDLAEGAVVNLLDQKVGNLNPDFFSYTCSKLALQGATHMLAQKLAPRVRVNAVSPGLTLPSLDQSAEEFARTGTQNLLRRPVDPADIAATVAHLLESRSITGQNVYVDCGQHFLARDSDVMFEGREHRPDA</sequence>
<comment type="similarity">
    <text evidence="1">Belongs to the short-chain dehydrogenases/reductases (SDR) family.</text>
</comment>
<dbReference type="RefSeq" id="WP_125973483.1">
    <property type="nucleotide sequence ID" value="NZ_BAAADY010000002.1"/>
</dbReference>
<dbReference type="PRINTS" id="PR00080">
    <property type="entry name" value="SDRFAMILY"/>
</dbReference>
<dbReference type="SUPFAM" id="SSF51735">
    <property type="entry name" value="NAD(P)-binding Rossmann-fold domains"/>
    <property type="match status" value="1"/>
</dbReference>
<proteinExistence type="inferred from homology"/>
<dbReference type="Proteomes" id="UP000531251">
    <property type="component" value="Unassembled WGS sequence"/>
</dbReference>
<keyword evidence="4" id="KW-1185">Reference proteome</keyword>
<evidence type="ECO:0000313" key="4">
    <source>
        <dbReference type="Proteomes" id="UP000531251"/>
    </source>
</evidence>
<dbReference type="InterPro" id="IPR002347">
    <property type="entry name" value="SDR_fam"/>
</dbReference>
<evidence type="ECO:0000313" key="3">
    <source>
        <dbReference type="EMBL" id="NJB96967.1"/>
    </source>
</evidence>
<reference evidence="3 4" key="1">
    <citation type="submission" date="2020-03" db="EMBL/GenBank/DDBJ databases">
        <title>Genomic Encyclopedia of Type Strains, Phase IV (KMG-IV): sequencing the most valuable type-strain genomes for metagenomic binning, comparative biology and taxonomic classification.</title>
        <authorList>
            <person name="Goeker M."/>
        </authorList>
    </citation>
    <scope>NUCLEOTIDE SEQUENCE [LARGE SCALE GENOMIC DNA]</scope>
    <source>
        <strain evidence="3 4">DSM 7225</strain>
    </source>
</reference>
<protein>
    <submittedName>
        <fullName evidence="3">NAD(P)-dependent dehydrogenase (Short-subunit alcohol dehydrogenase family)</fullName>
    </submittedName>
</protein>
<organism evidence="3 4">
    <name type="scientific">Sphingomonas trueperi</name>
    <dbReference type="NCBI Taxonomy" id="53317"/>
    <lineage>
        <taxon>Bacteria</taxon>
        <taxon>Pseudomonadati</taxon>
        <taxon>Pseudomonadota</taxon>
        <taxon>Alphaproteobacteria</taxon>
        <taxon>Sphingomonadales</taxon>
        <taxon>Sphingomonadaceae</taxon>
        <taxon>Sphingomonas</taxon>
    </lineage>
</organism>
<evidence type="ECO:0000256" key="1">
    <source>
        <dbReference type="ARBA" id="ARBA00006484"/>
    </source>
</evidence>
<dbReference type="Gene3D" id="3.40.50.720">
    <property type="entry name" value="NAD(P)-binding Rossmann-like Domain"/>
    <property type="match status" value="1"/>
</dbReference>
<dbReference type="EMBL" id="JAATJB010000003">
    <property type="protein sequence ID" value="NJB96967.1"/>
    <property type="molecule type" value="Genomic_DNA"/>
</dbReference>
<dbReference type="NCBIfam" id="NF006597">
    <property type="entry name" value="PRK09134.1"/>
    <property type="match status" value="1"/>
</dbReference>
<dbReference type="AlphaFoldDB" id="A0A7X5XX34"/>
<comment type="caution">
    <text evidence="3">The sequence shown here is derived from an EMBL/GenBank/DDBJ whole genome shotgun (WGS) entry which is preliminary data.</text>
</comment>
<dbReference type="Pfam" id="PF13561">
    <property type="entry name" value="adh_short_C2"/>
    <property type="match status" value="1"/>
</dbReference>
<dbReference type="InterPro" id="IPR036291">
    <property type="entry name" value="NAD(P)-bd_dom_sf"/>
</dbReference>